<keyword evidence="1" id="KW-0175">Coiled coil</keyword>
<feature type="coiled-coil region" evidence="1">
    <location>
        <begin position="305"/>
        <end position="332"/>
    </location>
</feature>
<feature type="region of interest" description="Disordered" evidence="2">
    <location>
        <begin position="707"/>
        <end position="743"/>
    </location>
</feature>
<feature type="domain" description="FHA" evidence="3">
    <location>
        <begin position="22"/>
        <end position="60"/>
    </location>
</feature>
<name>A0A914LFV4_MELIC</name>
<feature type="compositionally biased region" description="Polar residues" evidence="2">
    <location>
        <begin position="256"/>
        <end position="266"/>
    </location>
</feature>
<evidence type="ECO:0000259" key="3">
    <source>
        <dbReference type="Pfam" id="PF00498"/>
    </source>
</evidence>
<feature type="compositionally biased region" description="Basic and acidic residues" evidence="2">
    <location>
        <begin position="719"/>
        <end position="738"/>
    </location>
</feature>
<sequence>MLRRGGSNNKKVDENILLLQNTLIGSDPDCDIVIKCSGVRPKHAVIEYSQKTSSFWLRQLIPSFNEEQGEHKRNSPENENKIEEAVNGEKILYDGSLIELRPLDKLRFGNGPESVEFTFTMPKISNKGGEKRHKCKRSSSSIGYSSVKKKTSTDQNQFSLPIVGKHIQPKPYVDRFARPVQSNVRLCQLQQQQNVNKNKQIQKGTTTLRRSASASRIISINSRNSNSTEGGNDTDRKGIESTLERENKRKVEQNLKETQNQSEKQENEILQNNLIREALNQENIRNGIDNKEEEEINSENNKIKNNRLEDSENSFQEALARAHEENERLREELLKNDFVNNKKGKKKVFSSVNEIVFETFFKVCNEEMEILNRRLVNMSVRDYSDIFAEINKILHEPFSFRLMEINSKCSILFESLKLESSEKEELYIQLDRFLKEKIYPISKAVDSFLGTLRESALIAKESARACSVFSQWSREFGDQLQLHPDWNLMIYKVRDLQNRFREQGLPRHWLPPSLMPLLEVLIFERKNWADEGQKKEHELAESLKEANEKIKKLEAELKKSLNGPQSSADPLQKINRIIQKDSKERANSIPLIRLPVSNDSSSPTKNSDEFNLPRGQRSPRGEKKQQSPRSPRKPLISPRTPRSARSSRGSFRLASGASEEYESSQQHSPHQEAHVDSPHTPPPSYRVPSVLGARPLELRALVEAAKVAKEDQDNEEDETPWRDKIPEPLEDEEKKSENIEETIDEDNIENQEVTKNDLSVLAGETPNGENEMMEIPRESPNKNIENGDDHNEIFENENGTLLESDKSTLLRDSTKILSENDLESKSDEHNDQEEFEKIEKEILFQTKDENNILNKTKQDNKKGSPVLIPSKATRYKTFEFWGFAHSLANILNMELPSREAINYQFYNSLSRPQSADEFDARLKAVDSIQEKLKLMMNEVKKVQNENGTS</sequence>
<dbReference type="InterPro" id="IPR008984">
    <property type="entry name" value="SMAD_FHA_dom_sf"/>
</dbReference>
<feature type="compositionally biased region" description="Low complexity" evidence="2">
    <location>
        <begin position="194"/>
        <end position="227"/>
    </location>
</feature>
<evidence type="ECO:0000256" key="2">
    <source>
        <dbReference type="SAM" id="MobiDB-lite"/>
    </source>
</evidence>
<accession>A0A914LFV4</accession>
<protein>
    <submittedName>
        <fullName evidence="5">FHA domain-containing protein</fullName>
    </submittedName>
</protein>
<dbReference type="AlphaFoldDB" id="A0A914LFV4"/>
<feature type="coiled-coil region" evidence="1">
    <location>
        <begin position="529"/>
        <end position="563"/>
    </location>
</feature>
<feature type="compositionally biased region" description="Basic and acidic residues" evidence="2">
    <location>
        <begin position="774"/>
        <end position="785"/>
    </location>
</feature>
<keyword evidence="4" id="KW-1185">Reference proteome</keyword>
<feature type="region of interest" description="Disordered" evidence="2">
    <location>
        <begin position="765"/>
        <end position="785"/>
    </location>
</feature>
<proteinExistence type="predicted"/>
<organism evidence="4 5">
    <name type="scientific">Meloidogyne incognita</name>
    <name type="common">Southern root-knot nematode worm</name>
    <name type="synonym">Oxyuris incognita</name>
    <dbReference type="NCBI Taxonomy" id="6306"/>
    <lineage>
        <taxon>Eukaryota</taxon>
        <taxon>Metazoa</taxon>
        <taxon>Ecdysozoa</taxon>
        <taxon>Nematoda</taxon>
        <taxon>Chromadorea</taxon>
        <taxon>Rhabditida</taxon>
        <taxon>Tylenchina</taxon>
        <taxon>Tylenchomorpha</taxon>
        <taxon>Tylenchoidea</taxon>
        <taxon>Meloidogynidae</taxon>
        <taxon>Meloidogyninae</taxon>
        <taxon>Meloidogyne</taxon>
        <taxon>Meloidogyne incognita group</taxon>
    </lineage>
</organism>
<feature type="region of interest" description="Disordered" evidence="2">
    <location>
        <begin position="589"/>
        <end position="689"/>
    </location>
</feature>
<dbReference type="SUPFAM" id="SSF49879">
    <property type="entry name" value="SMAD/FHA domain"/>
    <property type="match status" value="1"/>
</dbReference>
<evidence type="ECO:0000313" key="5">
    <source>
        <dbReference type="WBParaSite" id="Minc3s00471g12895"/>
    </source>
</evidence>
<dbReference type="Pfam" id="PF00498">
    <property type="entry name" value="FHA"/>
    <property type="match status" value="1"/>
</dbReference>
<feature type="region of interest" description="Disordered" evidence="2">
    <location>
        <begin position="126"/>
        <end position="150"/>
    </location>
</feature>
<dbReference type="CDD" id="cd00060">
    <property type="entry name" value="FHA"/>
    <property type="match status" value="1"/>
</dbReference>
<dbReference type="WBParaSite" id="Minc3s00471g12895">
    <property type="protein sequence ID" value="Minc3s00471g12895"/>
    <property type="gene ID" value="Minc3s00471g12895"/>
</dbReference>
<reference evidence="5" key="1">
    <citation type="submission" date="2022-11" db="UniProtKB">
        <authorList>
            <consortium name="WormBaseParasite"/>
        </authorList>
    </citation>
    <scope>IDENTIFICATION</scope>
</reference>
<feature type="compositionally biased region" description="Basic and acidic residues" evidence="2">
    <location>
        <begin position="233"/>
        <end position="255"/>
    </location>
</feature>
<dbReference type="Gene3D" id="2.60.200.20">
    <property type="match status" value="1"/>
</dbReference>
<evidence type="ECO:0000313" key="4">
    <source>
        <dbReference type="Proteomes" id="UP000887563"/>
    </source>
</evidence>
<evidence type="ECO:0000256" key="1">
    <source>
        <dbReference type="SAM" id="Coils"/>
    </source>
</evidence>
<dbReference type="InterPro" id="IPR000253">
    <property type="entry name" value="FHA_dom"/>
</dbReference>
<feature type="region of interest" description="Disordered" evidence="2">
    <location>
        <begin position="194"/>
        <end position="266"/>
    </location>
</feature>
<dbReference type="Proteomes" id="UP000887563">
    <property type="component" value="Unplaced"/>
</dbReference>
<feature type="compositionally biased region" description="Low complexity" evidence="2">
    <location>
        <begin position="637"/>
        <end position="650"/>
    </location>
</feature>